<gene>
    <name evidence="1" type="ORF">SYNTR_0839</name>
</gene>
<reference evidence="2" key="1">
    <citation type="journal article" date="2019" name="Microbiology">
        <title>Complete Genome Sequence of an Uncultured Bacterium of the Candidate Phylum Bipolaricaulota.</title>
        <authorList>
            <person name="Kadnikov V.V."/>
            <person name="Mardanov A.V."/>
            <person name="Beletsky A.V."/>
            <person name="Frank Y.A."/>
            <person name="Karnachuk O.V."/>
            <person name="Ravin N.V."/>
        </authorList>
    </citation>
    <scope>NUCLEOTIDE SEQUENCE [LARGE SCALE GENOMIC DNA]</scope>
</reference>
<dbReference type="RefSeq" id="WP_156203332.1">
    <property type="nucleotide sequence ID" value="NZ_CP046457.1"/>
</dbReference>
<dbReference type="Proteomes" id="UP000426444">
    <property type="component" value="Chromosome"/>
</dbReference>
<dbReference type="PANTHER" id="PTHR36112">
    <property type="entry name" value="RIBOSOMAL RNA SMALL SUBUNIT METHYLTRANSFERASE J"/>
    <property type="match status" value="1"/>
</dbReference>
<dbReference type="EMBL" id="CP046457">
    <property type="protein sequence ID" value="QGT99432.1"/>
    <property type="molecule type" value="Genomic_DNA"/>
</dbReference>
<dbReference type="AlphaFoldDB" id="A0A6I6DEI3"/>
<name>A0A6I6DEI3_9FIRM</name>
<keyword evidence="2" id="KW-1185">Reference proteome</keyword>
<dbReference type="Pfam" id="PF04445">
    <property type="entry name" value="SAM_MT"/>
    <property type="match status" value="1"/>
</dbReference>
<dbReference type="Gene3D" id="3.40.50.150">
    <property type="entry name" value="Vaccinia Virus protein VP39"/>
    <property type="match status" value="1"/>
</dbReference>
<dbReference type="SUPFAM" id="SSF53335">
    <property type="entry name" value="S-adenosyl-L-methionine-dependent methyltransferases"/>
    <property type="match status" value="1"/>
</dbReference>
<organism evidence="1 2">
    <name type="scientific">Candidatus Syntrophocurvum alkaliphilum</name>
    <dbReference type="NCBI Taxonomy" id="2293317"/>
    <lineage>
        <taxon>Bacteria</taxon>
        <taxon>Bacillati</taxon>
        <taxon>Bacillota</taxon>
        <taxon>Clostridia</taxon>
        <taxon>Eubacteriales</taxon>
        <taxon>Syntrophomonadaceae</taxon>
        <taxon>Candidatus Syntrophocurvum</taxon>
    </lineage>
</organism>
<dbReference type="KEGG" id="salq:SYNTR_0839"/>
<evidence type="ECO:0000313" key="2">
    <source>
        <dbReference type="Proteomes" id="UP000426444"/>
    </source>
</evidence>
<dbReference type="PANTHER" id="PTHR36112:SF1">
    <property type="entry name" value="RIBOSOMAL RNA SMALL SUBUNIT METHYLTRANSFERASE J"/>
    <property type="match status" value="1"/>
</dbReference>
<dbReference type="InterPro" id="IPR007536">
    <property type="entry name" value="16SrRNA_methylTrfase_J"/>
</dbReference>
<accession>A0A6I6DEI3</accession>
<proteinExistence type="predicted"/>
<keyword evidence="1" id="KW-0808">Transferase</keyword>
<keyword evidence="1" id="KW-0489">Methyltransferase</keyword>
<evidence type="ECO:0000313" key="1">
    <source>
        <dbReference type="EMBL" id="QGT99432.1"/>
    </source>
</evidence>
<dbReference type="GO" id="GO:0008990">
    <property type="term" value="F:rRNA (guanine-N2-)-methyltransferase activity"/>
    <property type="evidence" value="ECO:0007669"/>
    <property type="project" value="InterPro"/>
</dbReference>
<sequence>MNIIATTTSSINHLDKQFEEFIINTGIKYVPRQKKSLKKISEENGVNTIIVWHQDGPILYIGEEKFFFHPSMAKNRISAYRKKGIPDLLIKAADLKKGDSFLDCTLGIGADAIVASYFSENGKITGLESSFALATTVKWGMKTYKNNITWLTNAIKKIEVINSDHKDYLLKLQDNKYDIVYFDPMFRNPLLSSQPISPIRKIANHNEIDLDTINEACRVASKRVVLKERADSNVFDKLGFKNIIENKKNSIKYGYIKT</sequence>
<dbReference type="OrthoDB" id="1653798at2"/>
<protein>
    <submittedName>
        <fullName evidence="1">Protein-L-isoD(D-D) O-methyltransferase</fullName>
    </submittedName>
</protein>
<dbReference type="InterPro" id="IPR029063">
    <property type="entry name" value="SAM-dependent_MTases_sf"/>
</dbReference>